<evidence type="ECO:0000259" key="4">
    <source>
        <dbReference type="Pfam" id="PF00534"/>
    </source>
</evidence>
<dbReference type="GO" id="GO:0016757">
    <property type="term" value="F:glycosyltransferase activity"/>
    <property type="evidence" value="ECO:0007669"/>
    <property type="project" value="InterPro"/>
</dbReference>
<dbReference type="PANTHER" id="PTHR46401">
    <property type="entry name" value="GLYCOSYLTRANSFERASE WBBK-RELATED"/>
    <property type="match status" value="1"/>
</dbReference>
<dbReference type="Proteomes" id="UP000729733">
    <property type="component" value="Unassembled WGS sequence"/>
</dbReference>
<dbReference type="CDD" id="cd03794">
    <property type="entry name" value="GT4_WbuB-like"/>
    <property type="match status" value="1"/>
</dbReference>
<dbReference type="Gene3D" id="3.40.50.2000">
    <property type="entry name" value="Glycogen Phosphorylase B"/>
    <property type="match status" value="2"/>
</dbReference>
<reference evidence="6" key="1">
    <citation type="journal article" date="2021" name="Antonie Van Leeuwenhoek">
        <title>Draft genome and description of Waterburya agarophytonicola gen. nov. sp. nov. (Pleurocapsales, Cyanobacteria): a seaweed symbiont.</title>
        <authorList>
            <person name="Bonthond G."/>
            <person name="Shalygin S."/>
            <person name="Bayer T."/>
            <person name="Weinberger F."/>
        </authorList>
    </citation>
    <scope>NUCLEOTIDE SEQUENCE</scope>
    <source>
        <strain evidence="6">KI4</strain>
    </source>
</reference>
<accession>A0A964BLR9</accession>
<dbReference type="Pfam" id="PF13439">
    <property type="entry name" value="Glyco_transf_4"/>
    <property type="match status" value="1"/>
</dbReference>
<gene>
    <name evidence="6" type="ORF">I4641_01885</name>
</gene>
<name>A0A964BLR9_9CYAN</name>
<feature type="region of interest" description="Disordered" evidence="2">
    <location>
        <begin position="438"/>
        <end position="458"/>
    </location>
</feature>
<dbReference type="GO" id="GO:0009103">
    <property type="term" value="P:lipopolysaccharide biosynthetic process"/>
    <property type="evidence" value="ECO:0007669"/>
    <property type="project" value="TreeGrafter"/>
</dbReference>
<evidence type="ECO:0000256" key="1">
    <source>
        <dbReference type="ARBA" id="ARBA00022679"/>
    </source>
</evidence>
<evidence type="ECO:0000259" key="5">
    <source>
        <dbReference type="Pfam" id="PF13439"/>
    </source>
</evidence>
<dbReference type="AlphaFoldDB" id="A0A964BLR9"/>
<comment type="caution">
    <text evidence="6">The sequence shown here is derived from an EMBL/GenBank/DDBJ whole genome shotgun (WGS) entry which is preliminary data.</text>
</comment>
<keyword evidence="1" id="KW-0808">Transferase</keyword>
<dbReference type="Pfam" id="PF00534">
    <property type="entry name" value="Glycos_transf_1"/>
    <property type="match status" value="1"/>
</dbReference>
<sequence length="458" mass="51612">MTKASRLWSKRSKKEFSRSLLHKNLQNDVKSTKFNLLIITQFFPPDFAATGQLIQELARNLGETDIQVNVFTGQPGYAFQQEQAPNKEVEKNLTIRRSRTVKIASQRIRTKALSGIIFTLRATLTILKNGRKNNVVLLTTAPPFLSIAGYIANLFLGLEYICLIYDLYPDAVVELGIVSEGSFIAKLWNKINTFVWQKSKKIIVLSETMKQRIIDRHPQFDDKISVIHNWADADWIKPIQKEENWFARQHKLDHKFTVLYSGNMGRCHDLETILGTIKLLQHEPVQFVFIGAGTKHEQCRQAVAEFKLNNCTFLPYQDKTNLPYSLTACDLALVSIAPGLEGVVAPSKLYGIMAAGKAIAAICEPHSYLRQIVDNAACGASFDNQSSQELADFIISLARNPELAANMGNAGRSYMIENFTPKIITGQYRQVLDVNTTQQENNTQPTEPKHLDELPQLS</sequence>
<dbReference type="EMBL" id="JADWDC010000003">
    <property type="protein sequence ID" value="MCC0175729.1"/>
    <property type="molecule type" value="Genomic_DNA"/>
</dbReference>
<keyword evidence="3" id="KW-1133">Transmembrane helix</keyword>
<protein>
    <submittedName>
        <fullName evidence="6">Glycosyltransferase family 4 protein</fullName>
    </submittedName>
</protein>
<organism evidence="6 7">
    <name type="scientific">Waterburya agarophytonicola KI4</name>
    <dbReference type="NCBI Taxonomy" id="2874699"/>
    <lineage>
        <taxon>Bacteria</taxon>
        <taxon>Bacillati</taxon>
        <taxon>Cyanobacteriota</taxon>
        <taxon>Cyanophyceae</taxon>
        <taxon>Pleurocapsales</taxon>
        <taxon>Hyellaceae</taxon>
        <taxon>Waterburya</taxon>
        <taxon>Waterburya agarophytonicola</taxon>
    </lineage>
</organism>
<keyword evidence="7" id="KW-1185">Reference proteome</keyword>
<dbReference type="PANTHER" id="PTHR46401:SF2">
    <property type="entry name" value="GLYCOSYLTRANSFERASE WBBK-RELATED"/>
    <property type="match status" value="1"/>
</dbReference>
<evidence type="ECO:0000256" key="2">
    <source>
        <dbReference type="SAM" id="MobiDB-lite"/>
    </source>
</evidence>
<feature type="domain" description="Glycosyltransferase subfamily 4-like N-terminal" evidence="5">
    <location>
        <begin position="53"/>
        <end position="234"/>
    </location>
</feature>
<keyword evidence="3" id="KW-0812">Transmembrane</keyword>
<feature type="domain" description="Glycosyl transferase family 1" evidence="4">
    <location>
        <begin position="243"/>
        <end position="413"/>
    </location>
</feature>
<dbReference type="InterPro" id="IPR001296">
    <property type="entry name" value="Glyco_trans_1"/>
</dbReference>
<keyword evidence="3" id="KW-0472">Membrane</keyword>
<evidence type="ECO:0000313" key="6">
    <source>
        <dbReference type="EMBL" id="MCC0175729.1"/>
    </source>
</evidence>
<feature type="transmembrane region" description="Helical" evidence="3">
    <location>
        <begin position="135"/>
        <end position="156"/>
    </location>
</feature>
<feature type="compositionally biased region" description="Basic and acidic residues" evidence="2">
    <location>
        <begin position="447"/>
        <end position="458"/>
    </location>
</feature>
<dbReference type="InterPro" id="IPR028098">
    <property type="entry name" value="Glyco_trans_4-like_N"/>
</dbReference>
<evidence type="ECO:0000313" key="7">
    <source>
        <dbReference type="Proteomes" id="UP000729733"/>
    </source>
</evidence>
<proteinExistence type="predicted"/>
<evidence type="ECO:0000256" key="3">
    <source>
        <dbReference type="SAM" id="Phobius"/>
    </source>
</evidence>
<dbReference type="RefSeq" id="WP_229638730.1">
    <property type="nucleotide sequence ID" value="NZ_JADWDC010000003.1"/>
</dbReference>
<dbReference type="SUPFAM" id="SSF53756">
    <property type="entry name" value="UDP-Glycosyltransferase/glycogen phosphorylase"/>
    <property type="match status" value="1"/>
</dbReference>